<proteinExistence type="predicted"/>
<sequence>MKKELDSSALGKLRAVHLYAVRTRTKVPRPQCASRPPLDGGTDGSSSDPRPAKPETTVGHLGQGTEAAKTGLPYPRPSQFIQSLYDLAALRILVSLQEQGELGTAA</sequence>
<evidence type="ECO:0000313" key="2">
    <source>
        <dbReference type="EMBL" id="KAJ8781501.1"/>
    </source>
</evidence>
<keyword evidence="3" id="KW-1185">Reference proteome</keyword>
<protein>
    <submittedName>
        <fullName evidence="2">Uncharacterized protein</fullName>
    </submittedName>
</protein>
<dbReference type="Proteomes" id="UP001159641">
    <property type="component" value="Unassembled WGS sequence"/>
</dbReference>
<organism evidence="2 3">
    <name type="scientific">Eschrichtius robustus</name>
    <name type="common">California gray whale</name>
    <name type="synonym">Eschrichtius gibbosus</name>
    <dbReference type="NCBI Taxonomy" id="9764"/>
    <lineage>
        <taxon>Eukaryota</taxon>
        <taxon>Metazoa</taxon>
        <taxon>Chordata</taxon>
        <taxon>Craniata</taxon>
        <taxon>Vertebrata</taxon>
        <taxon>Euteleostomi</taxon>
        <taxon>Mammalia</taxon>
        <taxon>Eutheria</taxon>
        <taxon>Laurasiatheria</taxon>
        <taxon>Artiodactyla</taxon>
        <taxon>Whippomorpha</taxon>
        <taxon>Cetacea</taxon>
        <taxon>Mysticeti</taxon>
        <taxon>Eschrichtiidae</taxon>
        <taxon>Eschrichtius</taxon>
    </lineage>
</organism>
<dbReference type="EMBL" id="JAIQCJ010002144">
    <property type="protein sequence ID" value="KAJ8781501.1"/>
    <property type="molecule type" value="Genomic_DNA"/>
</dbReference>
<gene>
    <name evidence="2" type="ORF">J1605_011000</name>
</gene>
<reference evidence="2 3" key="1">
    <citation type="submission" date="2022-11" db="EMBL/GenBank/DDBJ databases">
        <title>Whole genome sequence of Eschrichtius robustus ER-17-0199.</title>
        <authorList>
            <person name="Bruniche-Olsen A."/>
            <person name="Black A.N."/>
            <person name="Fields C.J."/>
            <person name="Walden K."/>
            <person name="Dewoody J.A."/>
        </authorList>
    </citation>
    <scope>NUCLEOTIDE SEQUENCE [LARGE SCALE GENOMIC DNA]</scope>
    <source>
        <strain evidence="2">ER-17-0199</strain>
        <tissue evidence="2">Blubber</tissue>
    </source>
</reference>
<name>A0AB34GPQ2_ESCRO</name>
<evidence type="ECO:0000256" key="1">
    <source>
        <dbReference type="SAM" id="MobiDB-lite"/>
    </source>
</evidence>
<comment type="caution">
    <text evidence="2">The sequence shown here is derived from an EMBL/GenBank/DDBJ whole genome shotgun (WGS) entry which is preliminary data.</text>
</comment>
<feature type="region of interest" description="Disordered" evidence="1">
    <location>
        <begin position="24"/>
        <end position="75"/>
    </location>
</feature>
<dbReference type="AlphaFoldDB" id="A0AB34GPQ2"/>
<evidence type="ECO:0000313" key="3">
    <source>
        <dbReference type="Proteomes" id="UP001159641"/>
    </source>
</evidence>
<accession>A0AB34GPQ2</accession>